<accession>A0AAN3ACX5</accession>
<sequence length="66" mass="7806">MRYDAALLVFNESRCKRNQFQENLGYNIDGVGYETAQYDDTGATSVFHWTYNVAYYCKHIFYKIMA</sequence>
<protein>
    <submittedName>
        <fullName evidence="1">Uncharacterized protein</fullName>
    </submittedName>
</protein>
<dbReference type="Proteomes" id="UP000005475">
    <property type="component" value="Unassembled WGS sequence"/>
</dbReference>
<dbReference type="GeneID" id="52035261"/>
<comment type="caution">
    <text evidence="1">The sequence shown here is derived from an EMBL/GenBank/DDBJ whole genome shotgun (WGS) entry which is preliminary data.</text>
</comment>
<dbReference type="RefSeq" id="WP_004297719.1">
    <property type="nucleotide sequence ID" value="NZ_DS264573.1"/>
</dbReference>
<evidence type="ECO:0000313" key="1">
    <source>
        <dbReference type="EMBL" id="EDO14057.1"/>
    </source>
</evidence>
<dbReference type="EMBL" id="AAXF02000029">
    <property type="protein sequence ID" value="EDO14057.1"/>
    <property type="molecule type" value="Genomic_DNA"/>
</dbReference>
<organism evidence="1 2">
    <name type="scientific">Bacteroides ovatus (strain ATCC 8483 / DSM 1896 / JCM 5824 / BCRC 10623 / CCUG 4943 / NCTC 11153)</name>
    <dbReference type="NCBI Taxonomy" id="411476"/>
    <lineage>
        <taxon>Bacteria</taxon>
        <taxon>Pseudomonadati</taxon>
        <taxon>Bacteroidota</taxon>
        <taxon>Bacteroidia</taxon>
        <taxon>Bacteroidales</taxon>
        <taxon>Bacteroidaceae</taxon>
        <taxon>Bacteroides</taxon>
    </lineage>
</organism>
<reference evidence="1 2" key="1">
    <citation type="submission" date="2007-03" db="EMBL/GenBank/DDBJ databases">
        <authorList>
            <person name="Fulton L."/>
            <person name="Clifton S."/>
            <person name="Fulton B."/>
            <person name="Xu J."/>
            <person name="Minx P."/>
            <person name="Pepin K.H."/>
            <person name="Johnson M."/>
            <person name="Thiruvilangam P."/>
            <person name="Bhonagiri V."/>
            <person name="Nash W.E."/>
            <person name="Mardis E.R."/>
            <person name="Wilson R.K."/>
        </authorList>
    </citation>
    <scope>NUCLEOTIDE SEQUENCE [LARGE SCALE GENOMIC DNA]</scope>
    <source>
        <strain evidence="2">ATCC 8483 / DSM 1896 / JCM 5824 / BCRC 10623 / CCUG 4943 / NCTC 11153</strain>
    </source>
</reference>
<dbReference type="AlphaFoldDB" id="A0AAN3ACX5"/>
<reference evidence="2" key="2">
    <citation type="submission" date="2007-04" db="EMBL/GenBank/DDBJ databases">
        <title>Draft genome sequence of Bacteroides ovatus (ATCC 8483).</title>
        <authorList>
            <person name="Sudarsanam P."/>
            <person name="Ley R."/>
            <person name="Guruge J."/>
            <person name="Turnbaugh P.J."/>
            <person name="Mahowald M."/>
            <person name="Liep D."/>
            <person name="Gordon J."/>
        </authorList>
    </citation>
    <scope>NUCLEOTIDE SEQUENCE [LARGE SCALE GENOMIC DNA]</scope>
    <source>
        <strain evidence="2">ATCC 8483 / DSM 1896 / JCM 5824 / BCRC 10623 / CCUG 4943 / NCTC 11153</strain>
    </source>
</reference>
<proteinExistence type="predicted"/>
<name>A0AAN3ACX5_BACO1</name>
<gene>
    <name evidence="1" type="ORF">BACOVA_00252</name>
</gene>
<evidence type="ECO:0000313" key="2">
    <source>
        <dbReference type="Proteomes" id="UP000005475"/>
    </source>
</evidence>